<feature type="transmembrane region" description="Helical" evidence="1">
    <location>
        <begin position="32"/>
        <end position="49"/>
    </location>
</feature>
<evidence type="ECO:0000313" key="2">
    <source>
        <dbReference type="EMBL" id="AEE17801.1"/>
    </source>
</evidence>
<sequence length="202" mass="21795">MAGCHTLAFCRLHGYTGGMSERILRQSDERTVPFFAALCLFLSAIEYAIPKPLPFLRLGLANLPILLALPKLRFRSVCVLVLLKTVGQGFISGTLFSYVFLFSAAGSAASAFGMSLVYYALIFRRTRPYAGFVGISLCGALCSNAAQILLARFVLFGEGVRYVAPVLLCTGAVTGLLLGLFAEKFTAVSNWYGSVPAERSRA</sequence>
<dbReference type="eggNOG" id="COG4769">
    <property type="taxonomic scope" value="Bacteria"/>
</dbReference>
<keyword evidence="1" id="KW-1133">Transmembrane helix</keyword>
<dbReference type="HOGENOM" id="CLU_108933_2_1_12"/>
<evidence type="ECO:0000256" key="1">
    <source>
        <dbReference type="SAM" id="Phobius"/>
    </source>
</evidence>
<dbReference type="EMBL" id="CP002696">
    <property type="protein sequence ID" value="AEE17801.1"/>
    <property type="molecule type" value="Genomic_DNA"/>
</dbReference>
<dbReference type="InterPro" id="IPR010898">
    <property type="entry name" value="Hpre_diP_synth_I"/>
</dbReference>
<feature type="transmembrane region" description="Helical" evidence="1">
    <location>
        <begin position="129"/>
        <end position="150"/>
    </location>
</feature>
<dbReference type="STRING" id="906968.Trebr_2393"/>
<keyword evidence="1" id="KW-0812">Transmembrane</keyword>
<evidence type="ECO:0000313" key="3">
    <source>
        <dbReference type="Proteomes" id="UP000006546"/>
    </source>
</evidence>
<dbReference type="AlphaFoldDB" id="F4LMR1"/>
<accession>F4LMR1</accession>
<keyword evidence="3" id="KW-1185">Reference proteome</keyword>
<feature type="transmembrane region" description="Helical" evidence="1">
    <location>
        <begin position="162"/>
        <end position="182"/>
    </location>
</feature>
<reference evidence="3" key="1">
    <citation type="submission" date="2011-04" db="EMBL/GenBank/DDBJ databases">
        <title>The complete genome of Treponema brennaborense DSM 12168.</title>
        <authorList>
            <person name="Lucas S."/>
            <person name="Han J."/>
            <person name="Lapidus A."/>
            <person name="Bruce D."/>
            <person name="Goodwin L."/>
            <person name="Pitluck S."/>
            <person name="Peters L."/>
            <person name="Kyrpides N."/>
            <person name="Mavromatis K."/>
            <person name="Ivanova N."/>
            <person name="Mikhailova N."/>
            <person name="Pagani I."/>
            <person name="Teshima H."/>
            <person name="Detter J.C."/>
            <person name="Tapia R."/>
            <person name="Han C."/>
            <person name="Land M."/>
            <person name="Hauser L."/>
            <person name="Markowitz V."/>
            <person name="Cheng J.-F."/>
            <person name="Hugenholtz P."/>
            <person name="Woyke T."/>
            <person name="Wu D."/>
            <person name="Gronow S."/>
            <person name="Wellnitz S."/>
            <person name="Brambilla E."/>
            <person name="Klenk H.-P."/>
            <person name="Eisen J.A."/>
        </authorList>
    </citation>
    <scope>NUCLEOTIDE SEQUENCE [LARGE SCALE GENOMIC DNA]</scope>
    <source>
        <strain evidence="3">DSM 12168 / CIP 105900 / DD5/3</strain>
    </source>
</reference>
<name>F4LMR1_TREBD</name>
<dbReference type="Pfam" id="PF07456">
    <property type="entry name" value="Hpre_diP_synt_I"/>
    <property type="match status" value="1"/>
</dbReference>
<gene>
    <name evidence="2" type="ordered locus">Trebr_2393</name>
</gene>
<keyword evidence="1" id="KW-0472">Membrane</keyword>
<dbReference type="Gene3D" id="1.10.1760.20">
    <property type="match status" value="1"/>
</dbReference>
<feature type="transmembrane region" description="Helical" evidence="1">
    <location>
        <begin position="95"/>
        <end position="123"/>
    </location>
</feature>
<organism evidence="2 3">
    <name type="scientific">Treponema brennaborense (strain DSM 12168 / CIP 105900 / DD5/3)</name>
    <dbReference type="NCBI Taxonomy" id="906968"/>
    <lineage>
        <taxon>Bacteria</taxon>
        <taxon>Pseudomonadati</taxon>
        <taxon>Spirochaetota</taxon>
        <taxon>Spirochaetia</taxon>
        <taxon>Spirochaetales</taxon>
        <taxon>Treponemataceae</taxon>
        <taxon>Treponema</taxon>
    </lineage>
</organism>
<proteinExistence type="predicted"/>
<dbReference type="Proteomes" id="UP000006546">
    <property type="component" value="Chromosome"/>
</dbReference>
<protein>
    <submittedName>
        <fullName evidence="2">Heptaprenyl diphosphate synthase component I</fullName>
    </submittedName>
</protein>
<dbReference type="KEGG" id="tbe:Trebr_2393"/>